<dbReference type="EMBL" id="JADFTS010000008">
    <property type="protein sequence ID" value="KAF9593018.1"/>
    <property type="molecule type" value="Genomic_DNA"/>
</dbReference>
<evidence type="ECO:0000313" key="2">
    <source>
        <dbReference type="Proteomes" id="UP000631114"/>
    </source>
</evidence>
<gene>
    <name evidence="1" type="ORF">IFM89_019745</name>
</gene>
<sequence length="245" mass="28298">MRRFEAALMELENTLVPIIRYKDALPITPELMKETMKAKWKVEFGKDMGDFSFYRYLDYFLDILQPLIFYIEDPKGDGNCGFRALAMALGGQTEILWFSILEEERECFSELNPAVMAVVRGGSYDSTTVGAHTSGVVTLEQDFVNFHNKYFWMFKDDQTKDGDYGFSGDKEKQYCHCVNQVDKVRELWSKDDNFQNEYIRCNRLSAVRRLGTLDGCRLGPDEDPPILHNVRRDRVVTAPPPSRKG</sequence>
<reference evidence="1 2" key="1">
    <citation type="submission" date="2020-10" db="EMBL/GenBank/DDBJ databases">
        <title>The Coptis chinensis genome and diversification of protoberbering-type alkaloids.</title>
        <authorList>
            <person name="Wang B."/>
            <person name="Shu S."/>
            <person name="Song C."/>
            <person name="Liu Y."/>
        </authorList>
    </citation>
    <scope>NUCLEOTIDE SEQUENCE [LARGE SCALE GENOMIC DNA]</scope>
    <source>
        <strain evidence="1">HL-2020</strain>
        <tissue evidence="1">Leaf</tissue>
    </source>
</reference>
<organism evidence="1 2">
    <name type="scientific">Coptis chinensis</name>
    <dbReference type="NCBI Taxonomy" id="261450"/>
    <lineage>
        <taxon>Eukaryota</taxon>
        <taxon>Viridiplantae</taxon>
        <taxon>Streptophyta</taxon>
        <taxon>Embryophyta</taxon>
        <taxon>Tracheophyta</taxon>
        <taxon>Spermatophyta</taxon>
        <taxon>Magnoliopsida</taxon>
        <taxon>Ranunculales</taxon>
        <taxon>Ranunculaceae</taxon>
        <taxon>Coptidoideae</taxon>
        <taxon>Coptis</taxon>
    </lineage>
</organism>
<dbReference type="CDD" id="cd22744">
    <property type="entry name" value="OTU"/>
    <property type="match status" value="1"/>
</dbReference>
<protein>
    <recommendedName>
        <fullName evidence="3">OTU domain-containing protein</fullName>
    </recommendedName>
</protein>
<accession>A0A835LEY1</accession>
<proteinExistence type="predicted"/>
<dbReference type="AlphaFoldDB" id="A0A835LEY1"/>
<dbReference type="OrthoDB" id="1703439at2759"/>
<keyword evidence="2" id="KW-1185">Reference proteome</keyword>
<name>A0A835LEY1_9MAGN</name>
<comment type="caution">
    <text evidence="1">The sequence shown here is derived from an EMBL/GenBank/DDBJ whole genome shotgun (WGS) entry which is preliminary data.</text>
</comment>
<dbReference type="Proteomes" id="UP000631114">
    <property type="component" value="Unassembled WGS sequence"/>
</dbReference>
<dbReference type="PANTHER" id="PTHR48454">
    <property type="entry name" value="PUTATIVE RNA-BINDING DOMAIN-CONTAINING PROTEIN-RELATED"/>
    <property type="match status" value="1"/>
</dbReference>
<evidence type="ECO:0008006" key="3">
    <source>
        <dbReference type="Google" id="ProtNLM"/>
    </source>
</evidence>
<dbReference type="PANTHER" id="PTHR48454:SF2">
    <property type="entry name" value="PUTATIVE RNA-BINDING DOMAIN-CONTAINING PROTEIN-RELATED"/>
    <property type="match status" value="1"/>
</dbReference>
<evidence type="ECO:0000313" key="1">
    <source>
        <dbReference type="EMBL" id="KAF9593018.1"/>
    </source>
</evidence>